<keyword evidence="1" id="KW-0812">Transmembrane</keyword>
<comment type="caution">
    <text evidence="2">The sequence shown here is derived from an EMBL/GenBank/DDBJ whole genome shotgun (WGS) entry which is preliminary data.</text>
</comment>
<evidence type="ECO:0000256" key="1">
    <source>
        <dbReference type="SAM" id="Phobius"/>
    </source>
</evidence>
<gene>
    <name evidence="2" type="ORF">GR197_11170</name>
</gene>
<keyword evidence="1" id="KW-1133">Transmembrane helix</keyword>
<name>A0A7K3UCS1_9HYPH</name>
<dbReference type="Proteomes" id="UP000471753">
    <property type="component" value="Unassembled WGS sequence"/>
</dbReference>
<evidence type="ECO:0000313" key="2">
    <source>
        <dbReference type="EMBL" id="NEJ71095.1"/>
    </source>
</evidence>
<accession>A0A7K3UCS1</accession>
<dbReference type="AlphaFoldDB" id="A0A7K3UCS1"/>
<reference evidence="2 3" key="1">
    <citation type="submission" date="2019-12" db="EMBL/GenBank/DDBJ databases">
        <title>Rhizobium genotypes associated with high levels of biological nitrogen fixation by grain legumes in a temperate-maritime cropping system.</title>
        <authorList>
            <person name="Maluk M."/>
            <person name="Francesc Ferrando Molina F."/>
            <person name="Lopez Del Egido L."/>
            <person name="Lafos M."/>
            <person name="Langarica-Fuentes A."/>
            <person name="Gebre Yohannes G."/>
            <person name="Young M.W."/>
            <person name="Martin P."/>
            <person name="Gantlett R."/>
            <person name="Kenicer G."/>
            <person name="Hawes C."/>
            <person name="Begg G.S."/>
            <person name="Quilliam R.S."/>
            <person name="Squire G.R."/>
            <person name="Poole P.S."/>
            <person name="Young P.W."/>
            <person name="Iannetta P.M."/>
            <person name="James E.K."/>
        </authorList>
    </citation>
    <scope>NUCLEOTIDE SEQUENCE [LARGE SCALE GENOMIC DNA]</scope>
    <source>
        <strain evidence="2 3">JHI366</strain>
    </source>
</reference>
<organism evidence="2 3">
    <name type="scientific">Rhizobium phaseoli</name>
    <dbReference type="NCBI Taxonomy" id="396"/>
    <lineage>
        <taxon>Bacteria</taxon>
        <taxon>Pseudomonadati</taxon>
        <taxon>Pseudomonadota</taxon>
        <taxon>Alphaproteobacteria</taxon>
        <taxon>Hyphomicrobiales</taxon>
        <taxon>Rhizobiaceae</taxon>
        <taxon>Rhizobium/Agrobacterium group</taxon>
        <taxon>Rhizobium</taxon>
    </lineage>
</organism>
<feature type="transmembrane region" description="Helical" evidence="1">
    <location>
        <begin position="39"/>
        <end position="61"/>
    </location>
</feature>
<protein>
    <submittedName>
        <fullName evidence="2">Uncharacterized protein</fullName>
    </submittedName>
</protein>
<dbReference type="EMBL" id="WUFT01000006">
    <property type="protein sequence ID" value="NEJ71095.1"/>
    <property type="molecule type" value="Genomic_DNA"/>
</dbReference>
<sequence>MDLQSLVAAHMPNRHRPSQMDAAAEDRYYRNQIILPPPLGLRLLGLIATTAGVTLFLTGVIKA</sequence>
<dbReference type="RefSeq" id="WP_164009335.1">
    <property type="nucleotide sequence ID" value="NZ_WUFT01000006.1"/>
</dbReference>
<proteinExistence type="predicted"/>
<evidence type="ECO:0000313" key="3">
    <source>
        <dbReference type="Proteomes" id="UP000471753"/>
    </source>
</evidence>
<keyword evidence="1" id="KW-0472">Membrane</keyword>